<name>A0A1T4YC97_9CLOT</name>
<dbReference type="EMBL" id="FUYH01000035">
    <property type="protein sequence ID" value="SKA99340.1"/>
    <property type="molecule type" value="Genomic_DNA"/>
</dbReference>
<gene>
    <name evidence="1" type="ORF">SAMN05443428_13515</name>
</gene>
<evidence type="ECO:0000313" key="2">
    <source>
        <dbReference type="Proteomes" id="UP000190105"/>
    </source>
</evidence>
<dbReference type="InterPro" id="IPR018989">
    <property type="entry name" value="DUF2001"/>
</dbReference>
<dbReference type="InterPro" id="IPR038628">
    <property type="entry name" value="XkdM-like_sf"/>
</dbReference>
<dbReference type="SUPFAM" id="SSF69279">
    <property type="entry name" value="Phage tail proteins"/>
    <property type="match status" value="1"/>
</dbReference>
<dbReference type="AlphaFoldDB" id="A0A1T4YC97"/>
<dbReference type="Proteomes" id="UP000190105">
    <property type="component" value="Unassembled WGS sequence"/>
</dbReference>
<dbReference type="RefSeq" id="WP_078697694.1">
    <property type="nucleotide sequence ID" value="NZ_FUYH01000035.1"/>
</dbReference>
<dbReference type="Pfam" id="PF09393">
    <property type="entry name" value="DUF2001"/>
    <property type="match status" value="1"/>
</dbReference>
<dbReference type="STRING" id="1147123.SAMN05443428_13515"/>
<protein>
    <submittedName>
        <fullName evidence="1">Phage tail tube protein</fullName>
    </submittedName>
</protein>
<evidence type="ECO:0000313" key="1">
    <source>
        <dbReference type="EMBL" id="SKA99340.1"/>
    </source>
</evidence>
<dbReference type="OrthoDB" id="1697482at2"/>
<accession>A0A1T4YC97</accession>
<keyword evidence="2" id="KW-1185">Reference proteome</keyword>
<sequence length="147" mass="16764">MAVKAGQQILGTYGKVWWDGEEVFEVESFQASIKAEREDVPMPDTLSVDSRIKALKGEGKLKIKKVFSRGLSKLLNAWKNGEDPRSQLIGRLKDPQTKNKQSERVVIDNVWFNELTLMDFELGKKLETEFPFGFTPDDVSFPDLIQE</sequence>
<dbReference type="Gene3D" id="2.30.110.40">
    <property type="entry name" value="Phage tail tube protein"/>
    <property type="match status" value="1"/>
</dbReference>
<proteinExistence type="predicted"/>
<organism evidence="1 2">
    <name type="scientific">Caloramator quimbayensis</name>
    <dbReference type="NCBI Taxonomy" id="1147123"/>
    <lineage>
        <taxon>Bacteria</taxon>
        <taxon>Bacillati</taxon>
        <taxon>Bacillota</taxon>
        <taxon>Clostridia</taxon>
        <taxon>Eubacteriales</taxon>
        <taxon>Clostridiaceae</taxon>
        <taxon>Caloramator</taxon>
    </lineage>
</organism>
<reference evidence="2" key="1">
    <citation type="submission" date="2017-02" db="EMBL/GenBank/DDBJ databases">
        <authorList>
            <person name="Varghese N."/>
            <person name="Submissions S."/>
        </authorList>
    </citation>
    <scope>NUCLEOTIDE SEQUENCE [LARGE SCALE GENOMIC DNA]</scope>
    <source>
        <strain evidence="2">USBA 833</strain>
    </source>
</reference>